<proteinExistence type="predicted"/>
<keyword evidence="2" id="KW-1185">Reference proteome</keyword>
<dbReference type="EMBL" id="JAQNDK010000007">
    <property type="protein sequence ID" value="MDC0685628.1"/>
    <property type="molecule type" value="Genomic_DNA"/>
</dbReference>
<protein>
    <submittedName>
        <fullName evidence="1">Uncharacterized protein</fullName>
    </submittedName>
</protein>
<comment type="caution">
    <text evidence="1">The sequence shown here is derived from an EMBL/GenBank/DDBJ whole genome shotgun (WGS) entry which is preliminary data.</text>
</comment>
<accession>A0ABT5CJ11</accession>
<evidence type="ECO:0000313" key="2">
    <source>
        <dbReference type="Proteomes" id="UP001217485"/>
    </source>
</evidence>
<organism evidence="1 2">
    <name type="scientific">Sorangium atrum</name>
    <dbReference type="NCBI Taxonomy" id="2995308"/>
    <lineage>
        <taxon>Bacteria</taxon>
        <taxon>Pseudomonadati</taxon>
        <taxon>Myxococcota</taxon>
        <taxon>Polyangia</taxon>
        <taxon>Polyangiales</taxon>
        <taxon>Polyangiaceae</taxon>
        <taxon>Sorangium</taxon>
    </lineage>
</organism>
<reference evidence="1 2" key="1">
    <citation type="submission" date="2023-01" db="EMBL/GenBank/DDBJ databases">
        <title>Minimal conservation of predation-associated metabolite biosynthetic gene clusters underscores biosynthetic potential of Myxococcota including descriptions for ten novel species: Archangium lansinium sp. nov., Myxococcus landrumus sp. nov., Nannocystis bai.</title>
        <authorList>
            <person name="Ahearne A."/>
            <person name="Stevens C."/>
            <person name="Dowd S."/>
        </authorList>
    </citation>
    <scope>NUCLEOTIDE SEQUENCE [LARGE SCALE GENOMIC DNA]</scope>
    <source>
        <strain evidence="1 2">WIWO2</strain>
    </source>
</reference>
<name>A0ABT5CJ11_9BACT</name>
<dbReference type="RefSeq" id="WP_272104027.1">
    <property type="nucleotide sequence ID" value="NZ_JAQNDK010000007.1"/>
</dbReference>
<gene>
    <name evidence="1" type="ORF">POL72_48440</name>
</gene>
<sequence length="196" mass="22228">MTLRDLTDELRNAERSWARGGRRFLEQFSSAAQQTQVGLYVLVHENASEHAIYDRNGDGRLLIKPNAIGVKYGKFQNGFLSRRFTDHKHLHRRRPDGSEEVDVFASVLRYALVLDLSEIDLGPANAAEVFEPYWNAMLESVLARKGWLTIGQSWQSESRHVEPGVAWESVRNELDARAPSLAQRIRDAAAVLARTE</sequence>
<dbReference type="Proteomes" id="UP001217485">
    <property type="component" value="Unassembled WGS sequence"/>
</dbReference>
<evidence type="ECO:0000313" key="1">
    <source>
        <dbReference type="EMBL" id="MDC0685628.1"/>
    </source>
</evidence>